<evidence type="ECO:0008006" key="2">
    <source>
        <dbReference type="Google" id="ProtNLM"/>
    </source>
</evidence>
<reference evidence="1" key="1">
    <citation type="submission" date="2018-05" db="EMBL/GenBank/DDBJ databases">
        <authorList>
            <person name="Lanie J.A."/>
            <person name="Ng W.-L."/>
            <person name="Kazmierczak K.M."/>
            <person name="Andrzejewski T.M."/>
            <person name="Davidsen T.M."/>
            <person name="Wayne K.J."/>
            <person name="Tettelin H."/>
            <person name="Glass J.I."/>
            <person name="Rusch D."/>
            <person name="Podicherti R."/>
            <person name="Tsui H.-C.T."/>
            <person name="Winkler M.E."/>
        </authorList>
    </citation>
    <scope>NUCLEOTIDE SEQUENCE</scope>
</reference>
<organism evidence="1">
    <name type="scientific">marine metagenome</name>
    <dbReference type="NCBI Taxonomy" id="408172"/>
    <lineage>
        <taxon>unclassified sequences</taxon>
        <taxon>metagenomes</taxon>
        <taxon>ecological metagenomes</taxon>
    </lineage>
</organism>
<accession>A0A382E717</accession>
<name>A0A382E717_9ZZZZ</name>
<dbReference type="SUPFAM" id="SSF159659">
    <property type="entry name" value="Cgl1923-like"/>
    <property type="match status" value="1"/>
</dbReference>
<gene>
    <name evidence="1" type="ORF">METZ01_LOCUS199332</name>
</gene>
<dbReference type="InterPro" id="IPR019151">
    <property type="entry name" value="Proteasome_assmbl_chaperone_2"/>
</dbReference>
<dbReference type="PANTHER" id="PTHR35610">
    <property type="entry name" value="3-ISOPROPYLMALATE DEHYDRATASE-RELATED"/>
    <property type="match status" value="1"/>
</dbReference>
<dbReference type="PANTHER" id="PTHR35610:SF7">
    <property type="entry name" value="3-ISOPROPYLMALATE DEHYDRATASE"/>
    <property type="match status" value="1"/>
</dbReference>
<dbReference type="Pfam" id="PF09754">
    <property type="entry name" value="PAC2"/>
    <property type="match status" value="1"/>
</dbReference>
<dbReference type="EMBL" id="UINC01043034">
    <property type="protein sequence ID" value="SVB46478.1"/>
    <property type="molecule type" value="Genomic_DNA"/>
</dbReference>
<dbReference type="Gene3D" id="3.40.50.10900">
    <property type="entry name" value="PAC-like subunit"/>
    <property type="match status" value="1"/>
</dbReference>
<dbReference type="InterPro" id="IPR038389">
    <property type="entry name" value="PSMG2_sf"/>
</dbReference>
<evidence type="ECO:0000313" key="1">
    <source>
        <dbReference type="EMBL" id="SVB46478.1"/>
    </source>
</evidence>
<dbReference type="AlphaFoldDB" id="A0A382E717"/>
<proteinExistence type="predicted"/>
<sequence>MKFVNKLEPEINKPLIIAAMQDMGNVGSIVVNFINKGLSTVPFRFVKSNRPPYVFDKGGYIEVPEERWEYRYGNDIIVFGGGRGQPEQSGELNELCQDVIDTAKKYDAKFIYTVGGFHTSRQFGKYPTTYVTTTTKTLLEQVRNLGIETTPHESVITGFNGLILGYAKMNGINGMGLYGELLNPNIPQYRAAKSIIETLEKLTYQKLGNLSELDVRADAVDNQLKDNTNDDYS</sequence>
<protein>
    <recommendedName>
        <fullName evidence="2">PAC2 family protein</fullName>
    </recommendedName>
</protein>